<dbReference type="EMBL" id="BJNG01000018">
    <property type="protein sequence ID" value="GEC20375.1"/>
    <property type="molecule type" value="Genomic_DNA"/>
</dbReference>
<accession>A0A4Y3WNK2</accession>
<keyword evidence="2" id="KW-1185">Reference proteome</keyword>
<organism evidence="1 2">
    <name type="scientific">Pseudonocardia hydrocarbonoxydans</name>
    <dbReference type="NCBI Taxonomy" id="76726"/>
    <lineage>
        <taxon>Bacteria</taxon>
        <taxon>Bacillati</taxon>
        <taxon>Actinomycetota</taxon>
        <taxon>Actinomycetes</taxon>
        <taxon>Pseudonocardiales</taxon>
        <taxon>Pseudonocardiaceae</taxon>
        <taxon>Pseudonocardia</taxon>
    </lineage>
</organism>
<dbReference type="RefSeq" id="WP_141278920.1">
    <property type="nucleotide sequence ID" value="NZ_BAAARZ010000071.1"/>
</dbReference>
<sequence length="99" mass="10063">MAHELQLDPDRLHVHGRRLSALLDGLVPAPAVDAATRATLARTPGGAAVLAELDRVAAAVDRTGRELSGLAAGLHVAAYAAAAVDGDTAGRLGELVDRP</sequence>
<gene>
    <name evidence="1" type="ORF">PHY01_26580</name>
</gene>
<evidence type="ECO:0000313" key="1">
    <source>
        <dbReference type="EMBL" id="GEC20375.1"/>
    </source>
</evidence>
<name>A0A4Y3WNK2_9PSEU</name>
<protein>
    <submittedName>
        <fullName evidence="1">Uncharacterized protein</fullName>
    </submittedName>
</protein>
<dbReference type="Proteomes" id="UP000320338">
    <property type="component" value="Unassembled WGS sequence"/>
</dbReference>
<comment type="caution">
    <text evidence="1">The sequence shown here is derived from an EMBL/GenBank/DDBJ whole genome shotgun (WGS) entry which is preliminary data.</text>
</comment>
<reference evidence="1 2" key="1">
    <citation type="submission" date="2019-06" db="EMBL/GenBank/DDBJ databases">
        <title>Whole genome shotgun sequence of Pseudonocardia hydrocarbonoxydans NBRC 14498.</title>
        <authorList>
            <person name="Hosoyama A."/>
            <person name="Uohara A."/>
            <person name="Ohji S."/>
            <person name="Ichikawa N."/>
        </authorList>
    </citation>
    <scope>NUCLEOTIDE SEQUENCE [LARGE SCALE GENOMIC DNA]</scope>
    <source>
        <strain evidence="1 2">NBRC 14498</strain>
    </source>
</reference>
<proteinExistence type="predicted"/>
<dbReference type="AlphaFoldDB" id="A0A4Y3WNK2"/>
<evidence type="ECO:0000313" key="2">
    <source>
        <dbReference type="Proteomes" id="UP000320338"/>
    </source>
</evidence>